<dbReference type="Pfam" id="PF00497">
    <property type="entry name" value="SBP_bac_3"/>
    <property type="match status" value="1"/>
</dbReference>
<evidence type="ECO:0000256" key="4">
    <source>
        <dbReference type="SAM" id="MobiDB-lite"/>
    </source>
</evidence>
<dbReference type="EMBL" id="JBEZFP010000003">
    <property type="protein sequence ID" value="MEU8132277.1"/>
    <property type="molecule type" value="Genomic_DNA"/>
</dbReference>
<dbReference type="SUPFAM" id="SSF53850">
    <property type="entry name" value="Periplasmic binding protein-like II"/>
    <property type="match status" value="1"/>
</dbReference>
<keyword evidence="2" id="KW-0813">Transport</keyword>
<name>A0ABV3DAN9_9ACTN</name>
<dbReference type="PANTHER" id="PTHR30085:SF6">
    <property type="entry name" value="ABC TRANSPORTER GLUTAMINE-BINDING PROTEIN GLNH"/>
    <property type="match status" value="1"/>
</dbReference>
<feature type="region of interest" description="Disordered" evidence="4">
    <location>
        <begin position="45"/>
        <end position="74"/>
    </location>
</feature>
<proteinExistence type="inferred from homology"/>
<sequence>MLVPLVVAVAACSPGDRRVAPVVLSSPSLVPAAWPATDADYPAASGAAACDPRESLTPLSTLPKPGNMPPGSTMERIRRDQRLRVGVDQNTMFFASIDRLSKENVGFDIDMAEAVGLAIFGEPGHVDYQVITQAQRIPMLQQGKVDLVVDTMTITCDRKTQVSFSGNYYDDGQRILVPRDSPAQNIAGLAGQRVCTARVTTSIVTLRNSGVLPYAVDNWTDCLVALQRGEVDAISTTGALLAGLKAQDVDTEIRGPRFTDEPHGMAVPLGQDDFVRFLNRLLADMIEDGRWQAMYDRWLAVPLADPANPDPEPPVTRYRD</sequence>
<dbReference type="RefSeq" id="WP_358347829.1">
    <property type="nucleotide sequence ID" value="NZ_JBEZFP010000003.1"/>
</dbReference>
<dbReference type="PANTHER" id="PTHR30085">
    <property type="entry name" value="AMINO ACID ABC TRANSPORTER PERMEASE"/>
    <property type="match status" value="1"/>
</dbReference>
<accession>A0ABV3DAN9</accession>
<feature type="domain" description="Solute-binding protein family 3/N-terminal" evidence="5">
    <location>
        <begin position="82"/>
        <end position="302"/>
    </location>
</feature>
<dbReference type="InterPro" id="IPR001638">
    <property type="entry name" value="Solute-binding_3/MltF_N"/>
</dbReference>
<protein>
    <submittedName>
        <fullName evidence="6">Glutamate ABC transporter substrate-binding protein</fullName>
    </submittedName>
</protein>
<dbReference type="InterPro" id="IPR051455">
    <property type="entry name" value="Bact_solute-bind_prot3"/>
</dbReference>
<reference evidence="6 7" key="1">
    <citation type="submission" date="2024-06" db="EMBL/GenBank/DDBJ databases">
        <title>The Natural Products Discovery Center: Release of the First 8490 Sequenced Strains for Exploring Actinobacteria Biosynthetic Diversity.</title>
        <authorList>
            <person name="Kalkreuter E."/>
            <person name="Kautsar S.A."/>
            <person name="Yang D."/>
            <person name="Bader C.D."/>
            <person name="Teijaro C.N."/>
            <person name="Fluegel L."/>
            <person name="Davis C.M."/>
            <person name="Simpson J.R."/>
            <person name="Lauterbach L."/>
            <person name="Steele A.D."/>
            <person name="Gui C."/>
            <person name="Meng S."/>
            <person name="Li G."/>
            <person name="Viehrig K."/>
            <person name="Ye F."/>
            <person name="Su P."/>
            <person name="Kiefer A.F."/>
            <person name="Nichols A."/>
            <person name="Cepeda A.J."/>
            <person name="Yan W."/>
            <person name="Fan B."/>
            <person name="Jiang Y."/>
            <person name="Adhikari A."/>
            <person name="Zheng C.-J."/>
            <person name="Schuster L."/>
            <person name="Cowan T.M."/>
            <person name="Smanski M.J."/>
            <person name="Chevrette M.G."/>
            <person name="De Carvalho L.P.S."/>
            <person name="Shen B."/>
        </authorList>
    </citation>
    <scope>NUCLEOTIDE SEQUENCE [LARGE SCALE GENOMIC DNA]</scope>
    <source>
        <strain evidence="6 7">NPDC048946</strain>
    </source>
</reference>
<evidence type="ECO:0000256" key="3">
    <source>
        <dbReference type="ARBA" id="ARBA00022729"/>
    </source>
</evidence>
<evidence type="ECO:0000313" key="6">
    <source>
        <dbReference type="EMBL" id="MEU8132277.1"/>
    </source>
</evidence>
<organism evidence="6 7">
    <name type="scientific">Streptodolium elevatio</name>
    <dbReference type="NCBI Taxonomy" id="3157996"/>
    <lineage>
        <taxon>Bacteria</taxon>
        <taxon>Bacillati</taxon>
        <taxon>Actinomycetota</taxon>
        <taxon>Actinomycetes</taxon>
        <taxon>Kitasatosporales</taxon>
        <taxon>Streptomycetaceae</taxon>
        <taxon>Streptodolium</taxon>
    </lineage>
</organism>
<dbReference type="CDD" id="cd13690">
    <property type="entry name" value="PBP2_GluB"/>
    <property type="match status" value="1"/>
</dbReference>
<evidence type="ECO:0000256" key="2">
    <source>
        <dbReference type="ARBA" id="ARBA00022448"/>
    </source>
</evidence>
<comment type="similarity">
    <text evidence="1">Belongs to the bacterial solute-binding protein 3 family.</text>
</comment>
<gene>
    <name evidence="6" type="ORF">AB0C36_02085</name>
</gene>
<evidence type="ECO:0000313" key="7">
    <source>
        <dbReference type="Proteomes" id="UP001551482"/>
    </source>
</evidence>
<evidence type="ECO:0000259" key="5">
    <source>
        <dbReference type="SMART" id="SM00062"/>
    </source>
</evidence>
<keyword evidence="3" id="KW-0732">Signal</keyword>
<keyword evidence="7" id="KW-1185">Reference proteome</keyword>
<dbReference type="Gene3D" id="3.40.190.10">
    <property type="entry name" value="Periplasmic binding protein-like II"/>
    <property type="match status" value="2"/>
</dbReference>
<comment type="caution">
    <text evidence="6">The sequence shown here is derived from an EMBL/GenBank/DDBJ whole genome shotgun (WGS) entry which is preliminary data.</text>
</comment>
<dbReference type="Proteomes" id="UP001551482">
    <property type="component" value="Unassembled WGS sequence"/>
</dbReference>
<dbReference type="SMART" id="SM00062">
    <property type="entry name" value="PBPb"/>
    <property type="match status" value="1"/>
</dbReference>
<evidence type="ECO:0000256" key="1">
    <source>
        <dbReference type="ARBA" id="ARBA00010333"/>
    </source>
</evidence>